<feature type="domain" description="DUF7732" evidence="3">
    <location>
        <begin position="89"/>
        <end position="205"/>
    </location>
</feature>
<evidence type="ECO:0000313" key="5">
    <source>
        <dbReference type="Proteomes" id="UP000011761"/>
    </source>
</evidence>
<dbReference type="OMA" id="YAFMSTI"/>
<keyword evidence="2" id="KW-0812">Transmembrane</keyword>
<protein>
    <recommendedName>
        <fullName evidence="3">DUF7732 domain-containing protein</fullName>
    </recommendedName>
</protein>
<dbReference type="PANTHER" id="PTHR42091:SF1">
    <property type="entry name" value="CONSERVED GLYCINE-RICH PROTEIN (AFU_ORTHOLOGUE AFUA_7G02440)"/>
    <property type="match status" value="1"/>
</dbReference>
<dbReference type="RefSeq" id="XP_007674224.1">
    <property type="nucleotide sequence ID" value="XM_007676034.1"/>
</dbReference>
<dbReference type="PANTHER" id="PTHR42091">
    <property type="entry name" value="CONSERVED GLYCINE-RICH PROTEIN (AFU_ORTHOLOGUE AFUA_7G02440)"/>
    <property type="match status" value="1"/>
</dbReference>
<dbReference type="EMBL" id="KB445552">
    <property type="protein sequence ID" value="EMC99311.1"/>
    <property type="molecule type" value="Genomic_DNA"/>
</dbReference>
<keyword evidence="2" id="KW-1133">Transmembrane helix</keyword>
<accession>M2MR46</accession>
<dbReference type="InterPro" id="IPR056634">
    <property type="entry name" value="DUF7732"/>
</dbReference>
<evidence type="ECO:0000256" key="1">
    <source>
        <dbReference type="SAM" id="MobiDB-lite"/>
    </source>
</evidence>
<evidence type="ECO:0000313" key="4">
    <source>
        <dbReference type="EMBL" id="EMC99311.1"/>
    </source>
</evidence>
<reference evidence="4 5" key="1">
    <citation type="journal article" date="2012" name="PLoS Pathog.">
        <title>Diverse lifestyles and strategies of plant pathogenesis encoded in the genomes of eighteen Dothideomycetes fungi.</title>
        <authorList>
            <person name="Ohm R.A."/>
            <person name="Feau N."/>
            <person name="Henrissat B."/>
            <person name="Schoch C.L."/>
            <person name="Horwitz B.A."/>
            <person name="Barry K.W."/>
            <person name="Condon B.J."/>
            <person name="Copeland A.C."/>
            <person name="Dhillon B."/>
            <person name="Glaser F."/>
            <person name="Hesse C.N."/>
            <person name="Kosti I."/>
            <person name="LaButti K."/>
            <person name="Lindquist E.A."/>
            <person name="Lucas S."/>
            <person name="Salamov A.A."/>
            <person name="Bradshaw R.E."/>
            <person name="Ciuffetti L."/>
            <person name="Hamelin R.C."/>
            <person name="Kema G.H.J."/>
            <person name="Lawrence C."/>
            <person name="Scott J.A."/>
            <person name="Spatafora J.W."/>
            <person name="Turgeon B.G."/>
            <person name="de Wit P.J.G.M."/>
            <person name="Zhong S."/>
            <person name="Goodwin S.B."/>
            <person name="Grigoriev I.V."/>
        </authorList>
    </citation>
    <scope>NUCLEOTIDE SEQUENCE [LARGE SCALE GENOMIC DNA]</scope>
    <source>
        <strain evidence="4 5">UAMH 10762</strain>
    </source>
</reference>
<dbReference type="KEGG" id="bcom:BAUCODRAFT_398876"/>
<dbReference type="HOGENOM" id="CLU_060392_0_0_1"/>
<feature type="region of interest" description="Disordered" evidence="1">
    <location>
        <begin position="41"/>
        <end position="78"/>
    </location>
</feature>
<dbReference type="Proteomes" id="UP000011761">
    <property type="component" value="Unassembled WGS sequence"/>
</dbReference>
<keyword evidence="2" id="KW-0472">Membrane</keyword>
<organism evidence="4 5">
    <name type="scientific">Baudoinia panamericana (strain UAMH 10762)</name>
    <name type="common">Angels' share fungus</name>
    <name type="synonym">Baudoinia compniacensis (strain UAMH 10762)</name>
    <dbReference type="NCBI Taxonomy" id="717646"/>
    <lineage>
        <taxon>Eukaryota</taxon>
        <taxon>Fungi</taxon>
        <taxon>Dikarya</taxon>
        <taxon>Ascomycota</taxon>
        <taxon>Pezizomycotina</taxon>
        <taxon>Dothideomycetes</taxon>
        <taxon>Dothideomycetidae</taxon>
        <taxon>Mycosphaerellales</taxon>
        <taxon>Teratosphaeriaceae</taxon>
        <taxon>Baudoinia</taxon>
    </lineage>
</organism>
<proteinExistence type="predicted"/>
<dbReference type="Pfam" id="PF24866">
    <property type="entry name" value="DUF7732"/>
    <property type="match status" value="1"/>
</dbReference>
<evidence type="ECO:0000259" key="3">
    <source>
        <dbReference type="Pfam" id="PF24866"/>
    </source>
</evidence>
<feature type="transmembrane region" description="Helical" evidence="2">
    <location>
        <begin position="108"/>
        <end position="133"/>
    </location>
</feature>
<evidence type="ECO:0000256" key="2">
    <source>
        <dbReference type="SAM" id="Phobius"/>
    </source>
</evidence>
<sequence length="244" mass="24658">MKIGQTIYFLLAFITTIHALALPSYFSDAATASQALWKRKGGGGRGGGSSSGSSGSSGSTGSSGSSGSTGGSTTTGSGVRPAYGAGGRYYGGGAATPYTSGSRSPGGIAPYFLAGSALAFFPGIWLYGAYAYAYPHPYTYHNNTSNQNQTLPVECLCGGNAECGCDSNNDTDYINTIANNNTVSRVADVNGTQTLVINGTLDNGTTASGGTESANAAGSLKQGLLEMSGWWIVVAGAVYTAFLF</sequence>
<dbReference type="eggNOG" id="ENOG502S4KZ">
    <property type="taxonomic scope" value="Eukaryota"/>
</dbReference>
<dbReference type="GeneID" id="19113917"/>
<dbReference type="OrthoDB" id="5425547at2759"/>
<dbReference type="STRING" id="717646.M2MR46"/>
<feature type="transmembrane region" description="Helical" evidence="2">
    <location>
        <begin position="7"/>
        <end position="26"/>
    </location>
</feature>
<gene>
    <name evidence="4" type="ORF">BAUCODRAFT_398876</name>
</gene>
<dbReference type="AlphaFoldDB" id="M2MR46"/>
<name>M2MR46_BAUPA</name>
<keyword evidence="5" id="KW-1185">Reference proteome</keyword>
<feature type="compositionally biased region" description="Low complexity" evidence="1">
    <location>
        <begin position="51"/>
        <end position="78"/>
    </location>
</feature>